<dbReference type="PANTHER" id="PTHR43798:SF33">
    <property type="entry name" value="HYDROLASE, PUTATIVE (AFU_ORTHOLOGUE AFUA_2G14860)-RELATED"/>
    <property type="match status" value="1"/>
</dbReference>
<feature type="domain" description="AB hydrolase-1" evidence="1">
    <location>
        <begin position="46"/>
        <end position="256"/>
    </location>
</feature>
<dbReference type="Pfam" id="PF12697">
    <property type="entry name" value="Abhydrolase_6"/>
    <property type="match status" value="1"/>
</dbReference>
<dbReference type="GO" id="GO:0016020">
    <property type="term" value="C:membrane"/>
    <property type="evidence" value="ECO:0007669"/>
    <property type="project" value="TreeGrafter"/>
</dbReference>
<keyword evidence="3" id="KW-1185">Reference proteome</keyword>
<dbReference type="SUPFAM" id="SSF53474">
    <property type="entry name" value="alpha/beta-Hydrolases"/>
    <property type="match status" value="1"/>
</dbReference>
<keyword evidence="2" id="KW-0378">Hydrolase</keyword>
<reference evidence="2 3" key="1">
    <citation type="submission" date="2023-04" db="EMBL/GenBank/DDBJ databases">
        <title>Klugiella caeni sp. nov. isolated from the sludge of biochemical tank.</title>
        <authorList>
            <person name="Geng K."/>
        </authorList>
    </citation>
    <scope>NUCLEOTIDE SEQUENCE [LARGE SCALE GENOMIC DNA]</scope>
    <source>
        <strain evidence="2 3">YN-L-19</strain>
    </source>
</reference>
<dbReference type="Proteomes" id="UP001321506">
    <property type="component" value="Unassembled WGS sequence"/>
</dbReference>
<comment type="caution">
    <text evidence="2">The sequence shown here is derived from an EMBL/GenBank/DDBJ whole genome shotgun (WGS) entry which is preliminary data.</text>
</comment>
<dbReference type="InterPro" id="IPR029058">
    <property type="entry name" value="AB_hydrolase_fold"/>
</dbReference>
<dbReference type="GO" id="GO:0016787">
    <property type="term" value="F:hydrolase activity"/>
    <property type="evidence" value="ECO:0007669"/>
    <property type="project" value="UniProtKB-KW"/>
</dbReference>
<name>A0AAW6T3H4_9MICO</name>
<dbReference type="AlphaFoldDB" id="A0AAW6T3H4"/>
<protein>
    <submittedName>
        <fullName evidence="2">Alpha/beta hydrolase</fullName>
    </submittedName>
</protein>
<sequence>MTGRAIEEGLRARVWRGTTYWSGRARLRDLGVFAKRFPSTVSGPPFVLVHGIGVSSRYFHPLAVALAEYGPVYLIDLPGYGAAPSARRDVSLGEHAAVLAELLDALGLVDPVLVGHSMGTQIVSRLAVDRPDVTDRLVLIGPTMDPAARSFLRASLRLGHDLLREPPLTNAIVVWDYIVRCGPVYYFRQLPHLLDDRIERRMPLLTARTLVLRGDRDPIAPAAWSRRLAELAPDGRFEEVEGAHVMMFTDPARAARLIAGHATQR</sequence>
<evidence type="ECO:0000313" key="3">
    <source>
        <dbReference type="Proteomes" id="UP001321506"/>
    </source>
</evidence>
<evidence type="ECO:0000259" key="1">
    <source>
        <dbReference type="Pfam" id="PF12697"/>
    </source>
</evidence>
<accession>A0AAW6T3H4</accession>
<organism evidence="2 3">
    <name type="scientific">Ruicaihuangia caeni</name>
    <dbReference type="NCBI Taxonomy" id="3042517"/>
    <lineage>
        <taxon>Bacteria</taxon>
        <taxon>Bacillati</taxon>
        <taxon>Actinomycetota</taxon>
        <taxon>Actinomycetes</taxon>
        <taxon>Micrococcales</taxon>
        <taxon>Microbacteriaceae</taxon>
        <taxon>Ruicaihuangia</taxon>
    </lineage>
</organism>
<dbReference type="RefSeq" id="WP_281487645.1">
    <property type="nucleotide sequence ID" value="NZ_JASATX010000001.1"/>
</dbReference>
<gene>
    <name evidence="2" type="ORF">QF206_02660</name>
</gene>
<proteinExistence type="predicted"/>
<dbReference type="PANTHER" id="PTHR43798">
    <property type="entry name" value="MONOACYLGLYCEROL LIPASE"/>
    <property type="match status" value="1"/>
</dbReference>
<evidence type="ECO:0000313" key="2">
    <source>
        <dbReference type="EMBL" id="MDI2097869.1"/>
    </source>
</evidence>
<dbReference type="EMBL" id="JASATX010000001">
    <property type="protein sequence ID" value="MDI2097869.1"/>
    <property type="molecule type" value="Genomic_DNA"/>
</dbReference>
<dbReference type="InterPro" id="IPR050266">
    <property type="entry name" value="AB_hydrolase_sf"/>
</dbReference>
<dbReference type="Gene3D" id="3.40.50.1820">
    <property type="entry name" value="alpha/beta hydrolase"/>
    <property type="match status" value="1"/>
</dbReference>
<dbReference type="InterPro" id="IPR000073">
    <property type="entry name" value="AB_hydrolase_1"/>
</dbReference>